<feature type="transmembrane region" description="Helical" evidence="1">
    <location>
        <begin position="230"/>
        <end position="253"/>
    </location>
</feature>
<evidence type="ECO:0000256" key="1">
    <source>
        <dbReference type="SAM" id="Phobius"/>
    </source>
</evidence>
<protein>
    <recommendedName>
        <fullName evidence="4">YfhO family protein</fullName>
    </recommendedName>
</protein>
<dbReference type="Proteomes" id="UP000233654">
    <property type="component" value="Unassembled WGS sequence"/>
</dbReference>
<keyword evidence="1" id="KW-0472">Membrane</keyword>
<reference evidence="2 3" key="1">
    <citation type="journal article" date="2017" name="ISME J.">
        <title>Potential for microbial H2 and metal transformations associated with novel bacteria and archaea in deep terrestrial subsurface sediments.</title>
        <authorList>
            <person name="Hernsdorf A.W."/>
            <person name="Amano Y."/>
            <person name="Miyakawa K."/>
            <person name="Ise K."/>
            <person name="Suzuki Y."/>
            <person name="Anantharaman K."/>
            <person name="Probst A."/>
            <person name="Burstein D."/>
            <person name="Thomas B.C."/>
            <person name="Banfield J.F."/>
        </authorList>
    </citation>
    <scope>NUCLEOTIDE SEQUENCE [LARGE SCALE GENOMIC DNA]</scope>
    <source>
        <strain evidence="2">HGW-Actinobacteria-3</strain>
    </source>
</reference>
<dbReference type="PANTHER" id="PTHR38454">
    <property type="entry name" value="INTEGRAL MEMBRANE PROTEIN-RELATED"/>
    <property type="match status" value="1"/>
</dbReference>
<feature type="transmembrane region" description="Helical" evidence="1">
    <location>
        <begin position="331"/>
        <end position="357"/>
    </location>
</feature>
<feature type="transmembrane region" description="Helical" evidence="1">
    <location>
        <begin position="440"/>
        <end position="459"/>
    </location>
</feature>
<evidence type="ECO:0000313" key="3">
    <source>
        <dbReference type="Proteomes" id="UP000233654"/>
    </source>
</evidence>
<dbReference type="AlphaFoldDB" id="A0A2N3G8B1"/>
<accession>A0A2N3G8B1</accession>
<evidence type="ECO:0000313" key="2">
    <source>
        <dbReference type="EMBL" id="PKQ28951.1"/>
    </source>
</evidence>
<sequence length="788" mass="86799">MKEKWGKKDWLVLLGLLALATLAWSRVLFMRQWSFGIETDFIRQFYPARVYATGSLASGVFPLWNPHVLSGHPFFASYQTAMLYPLNLLMVGSYAAAGATFPLKALCVFVVFHFFLAGAFTYILSRDLVLGRAGSTVAAVTFMFSGYLAAHAGHINQVSAAAWMPLIFFLFNRALERRRFSWAVGAGVALAAAILAGHVQPVFYLCALLAGLTLFRAWQHYRCETEGTGIAFGIASLAITVAVGAGLAAAQLFPMYELIGLSTRSRMPFDIARTSSLPRWQTLNLVFPKFFGANVANYTGGWFIWETYGYCGIVGGALGIVALLRRQRAFVLFLMAALVGSLILALGPAGYIYTLLFKAGFFVNRFRNPARILVVFAFTSALLAGLGADHIVRTFAEEGRARYAAATRLVGFLAALLLILTGALSVFLLLRGGKPVQNGIAFKSMIMPVALLLLFLGLLTLARRVKLNARTLAIGILLLVAVDLIAQNVPWVMVKVKPGDFYGDAAASRYVASQHGAFRVETDAHTMYKSLDNGPLYGLDKATGDDSLVLADYNNYREIILPQVSPGVQIGLFYDGALNSPMLDPLNDAYFLTRQPINPVLLRQGKLKLDRRMGGVYVYRNTTILPRAWMSDARAYSDNQRIYDELVRTRGKDIRSTALVVMPDVAASRGQGAPVPAVKRPVVLRERSAHRLLLECDPISRGLLVLSEMYYPGWQAYIDGRKAETFKTDLMLRGVMLPGGQKEVEFRFEPRSLRMGIAVSLTFAALLLLYFGILVFASLRQPAREEEV</sequence>
<feature type="transmembrane region" description="Helical" evidence="1">
    <location>
        <begin position="369"/>
        <end position="388"/>
    </location>
</feature>
<organism evidence="2 3">
    <name type="scientific">Candidatus Anoxymicrobium japonicum</name>
    <dbReference type="NCBI Taxonomy" id="2013648"/>
    <lineage>
        <taxon>Bacteria</taxon>
        <taxon>Bacillati</taxon>
        <taxon>Actinomycetota</taxon>
        <taxon>Candidatus Geothermincolia</taxon>
        <taxon>Candidatus Geothermincolales</taxon>
        <taxon>Candidatus Anoxymicrobiaceae</taxon>
        <taxon>Candidatus Anoxymicrobium</taxon>
    </lineage>
</organism>
<feature type="transmembrane region" description="Helical" evidence="1">
    <location>
        <begin position="471"/>
        <end position="493"/>
    </location>
</feature>
<feature type="transmembrane region" description="Helical" evidence="1">
    <location>
        <begin position="409"/>
        <end position="428"/>
    </location>
</feature>
<feature type="transmembrane region" description="Helical" evidence="1">
    <location>
        <begin position="179"/>
        <end position="196"/>
    </location>
</feature>
<dbReference type="EMBL" id="PHEX01000001">
    <property type="protein sequence ID" value="PKQ28951.1"/>
    <property type="molecule type" value="Genomic_DNA"/>
</dbReference>
<comment type="caution">
    <text evidence="2">The sequence shown here is derived from an EMBL/GenBank/DDBJ whole genome shotgun (WGS) entry which is preliminary data.</text>
</comment>
<proteinExistence type="predicted"/>
<dbReference type="Pfam" id="PF09586">
    <property type="entry name" value="YfhO"/>
    <property type="match status" value="1"/>
</dbReference>
<feature type="transmembrane region" description="Helical" evidence="1">
    <location>
        <begin position="129"/>
        <end position="149"/>
    </location>
</feature>
<evidence type="ECO:0008006" key="4">
    <source>
        <dbReference type="Google" id="ProtNLM"/>
    </source>
</evidence>
<name>A0A2N3G8B1_9ACTN</name>
<feature type="transmembrane region" description="Helical" evidence="1">
    <location>
        <begin position="202"/>
        <end position="218"/>
    </location>
</feature>
<feature type="transmembrane region" description="Helical" evidence="1">
    <location>
        <begin position="755"/>
        <end position="779"/>
    </location>
</feature>
<keyword evidence="1" id="KW-0812">Transmembrane</keyword>
<feature type="transmembrane region" description="Helical" evidence="1">
    <location>
        <begin position="49"/>
        <end position="69"/>
    </location>
</feature>
<feature type="transmembrane region" description="Helical" evidence="1">
    <location>
        <begin position="307"/>
        <end position="324"/>
    </location>
</feature>
<dbReference type="PANTHER" id="PTHR38454:SF1">
    <property type="entry name" value="INTEGRAL MEMBRANE PROTEIN"/>
    <property type="match status" value="1"/>
</dbReference>
<feature type="transmembrane region" description="Helical" evidence="1">
    <location>
        <begin position="155"/>
        <end position="172"/>
    </location>
</feature>
<gene>
    <name evidence="2" type="ORF">CVT63_00085</name>
</gene>
<feature type="transmembrane region" description="Helical" evidence="1">
    <location>
        <begin position="103"/>
        <end position="124"/>
    </location>
</feature>
<keyword evidence="1" id="KW-1133">Transmembrane helix</keyword>
<dbReference type="InterPro" id="IPR018580">
    <property type="entry name" value="Uncharacterised_YfhO"/>
</dbReference>